<dbReference type="GO" id="GO:0046872">
    <property type="term" value="F:metal ion binding"/>
    <property type="evidence" value="ECO:0007669"/>
    <property type="project" value="UniProtKB-KW"/>
</dbReference>
<reference evidence="4" key="1">
    <citation type="journal article" date="2019" name="Genome Announc.">
        <title>Draft Genome Sequence of Pseudoalteromonas piscicida Strain 36Y ROTHPW, an Hypersaline Seawater Isolate from the South Coast of Sonora, Mexico.</title>
        <authorList>
            <person name="Sanchez-Diaz R."/>
            <person name="Molina-Garza Z.J."/>
            <person name="Cruz-Suarez L.E."/>
            <person name="Selvin J."/>
            <person name="Kiran G.S."/>
            <person name="Ibarra-Gamez J.C."/>
            <person name="Gomez-Gil B."/>
            <person name="Galaviz-Silva L."/>
        </authorList>
    </citation>
    <scope>NUCLEOTIDE SEQUENCE [LARGE SCALE GENOMIC DNA]</scope>
    <source>
        <strain evidence="4">36Y_RITHPW</strain>
    </source>
</reference>
<proteinExistence type="predicted"/>
<protein>
    <submittedName>
        <fullName evidence="3">Glutathione transferase</fullName>
    </submittedName>
</protein>
<evidence type="ECO:0000256" key="1">
    <source>
        <dbReference type="ARBA" id="ARBA00022723"/>
    </source>
</evidence>
<organism evidence="3 4">
    <name type="scientific">Pseudoalteromonas piscicida</name>
    <dbReference type="NCBI Taxonomy" id="43662"/>
    <lineage>
        <taxon>Bacteria</taxon>
        <taxon>Pseudomonadati</taxon>
        <taxon>Pseudomonadota</taxon>
        <taxon>Gammaproteobacteria</taxon>
        <taxon>Alteromonadales</taxon>
        <taxon>Pseudoalteromonadaceae</taxon>
        <taxon>Pseudoalteromonas</taxon>
    </lineage>
</organism>
<dbReference type="RefSeq" id="WP_099641467.1">
    <property type="nucleotide sequence ID" value="NZ_NKHF01000033.1"/>
</dbReference>
<dbReference type="InterPro" id="IPR004360">
    <property type="entry name" value="Glyas_Fos-R_dOase_dom"/>
</dbReference>
<feature type="domain" description="VOC" evidence="2">
    <location>
        <begin position="4"/>
        <end position="112"/>
    </location>
</feature>
<dbReference type="Gene3D" id="3.10.180.10">
    <property type="entry name" value="2,3-Dihydroxybiphenyl 1,2-Dioxygenase, domain 1"/>
    <property type="match status" value="1"/>
</dbReference>
<evidence type="ECO:0000313" key="4">
    <source>
        <dbReference type="Proteomes" id="UP000228621"/>
    </source>
</evidence>
<dbReference type="GO" id="GO:0016740">
    <property type="term" value="F:transferase activity"/>
    <property type="evidence" value="ECO:0007669"/>
    <property type="project" value="UniProtKB-KW"/>
</dbReference>
<dbReference type="Pfam" id="PF00903">
    <property type="entry name" value="Glyoxalase"/>
    <property type="match status" value="1"/>
</dbReference>
<accession>A0A2A5JSQ2</accession>
<dbReference type="AlphaFoldDB" id="A0A2A5JSQ2"/>
<dbReference type="Proteomes" id="UP000228621">
    <property type="component" value="Unassembled WGS sequence"/>
</dbReference>
<dbReference type="OrthoDB" id="4265398at2"/>
<dbReference type="EMBL" id="NKHF01000033">
    <property type="protein sequence ID" value="PCK32369.1"/>
    <property type="molecule type" value="Genomic_DNA"/>
</dbReference>
<dbReference type="NCBIfam" id="NF000496">
    <property type="entry name" value="Fos_GSH"/>
    <property type="match status" value="1"/>
</dbReference>
<name>A0A2A5JSQ2_PSEO7</name>
<dbReference type="InterPro" id="IPR029068">
    <property type="entry name" value="Glyas_Bleomycin-R_OHBP_Dase"/>
</dbReference>
<gene>
    <name evidence="3" type="ORF">CEX98_07425</name>
</gene>
<evidence type="ECO:0000259" key="2">
    <source>
        <dbReference type="PROSITE" id="PS51819"/>
    </source>
</evidence>
<dbReference type="PROSITE" id="PS51819">
    <property type="entry name" value="VOC"/>
    <property type="match status" value="1"/>
</dbReference>
<dbReference type="PANTHER" id="PTHR36113">
    <property type="entry name" value="LYASE, PUTATIVE-RELATED-RELATED"/>
    <property type="match status" value="1"/>
</dbReference>
<keyword evidence="4" id="KW-1185">Reference proteome</keyword>
<keyword evidence="1" id="KW-0479">Metal-binding</keyword>
<sequence length="135" mass="15184">MLTGLNHITITVSNLKTSLDFYCDLLGCELWVTWDKGAYLTLGDVWFCLSLGEPSPSLDYSHIAFNIAAQDFTAFSQAIMAKGVDVWQQNSSEGDSLYIYDPDHHKLEIHCGGLQSRLKSLQQQPYSGLIWHKTL</sequence>
<dbReference type="SUPFAM" id="SSF54593">
    <property type="entry name" value="Glyoxalase/Bleomycin resistance protein/Dihydroxybiphenyl dioxygenase"/>
    <property type="match status" value="1"/>
</dbReference>
<keyword evidence="3" id="KW-0808">Transferase</keyword>
<dbReference type="InterPro" id="IPR051332">
    <property type="entry name" value="Fosfomycin_Res_Enzymes"/>
</dbReference>
<comment type="caution">
    <text evidence="3">The sequence shown here is derived from an EMBL/GenBank/DDBJ whole genome shotgun (WGS) entry which is preliminary data.</text>
</comment>
<dbReference type="PANTHER" id="PTHR36113:SF6">
    <property type="entry name" value="FOSFOMYCIN RESISTANCE PROTEIN FOSX"/>
    <property type="match status" value="1"/>
</dbReference>
<dbReference type="InterPro" id="IPR037523">
    <property type="entry name" value="VOC_core"/>
</dbReference>
<evidence type="ECO:0000313" key="3">
    <source>
        <dbReference type="EMBL" id="PCK32369.1"/>
    </source>
</evidence>